<dbReference type="Gene3D" id="3.40.710.10">
    <property type="entry name" value="DD-peptidase/beta-lactamase superfamily"/>
    <property type="match status" value="1"/>
</dbReference>
<dbReference type="Pfam" id="PF00144">
    <property type="entry name" value="Beta-lactamase"/>
    <property type="match status" value="1"/>
</dbReference>
<dbReference type="KEGG" id="tmo:TMO_1024"/>
<name>I3TJC5_TISMK</name>
<dbReference type="GO" id="GO:0016787">
    <property type="term" value="F:hydrolase activity"/>
    <property type="evidence" value="ECO:0007669"/>
    <property type="project" value="UniProtKB-KW"/>
</dbReference>
<dbReference type="InterPro" id="IPR012338">
    <property type="entry name" value="Beta-lactam/transpept-like"/>
</dbReference>
<reference evidence="2 3" key="1">
    <citation type="journal article" date="2012" name="J. Am. Chem. Soc.">
        <title>Bacterial biosynthesis and maturation of the didemnin anti-cancer agents.</title>
        <authorList>
            <person name="Xu Y."/>
            <person name="Kersten R.D."/>
            <person name="Nam S.J."/>
            <person name="Lu L."/>
            <person name="Al-Suwailem A.M."/>
            <person name="Zheng H."/>
            <person name="Fenical W."/>
            <person name="Dorrestein P.C."/>
            <person name="Moore B.S."/>
            <person name="Qian P.Y."/>
        </authorList>
    </citation>
    <scope>NUCLEOTIDE SEQUENCE [LARGE SCALE GENOMIC DNA]</scope>
    <source>
        <strain evidence="2 3">KA081020-065</strain>
    </source>
</reference>
<dbReference type="PANTHER" id="PTHR43283:SF14">
    <property type="entry name" value="BLL8153 PROTEIN"/>
    <property type="match status" value="1"/>
</dbReference>
<sequence>MISDRRGRPDMALSAAARAHLTRFYDGQLLPDEMIRTMTTDTGWFPTRTISRGTGPVRDFQDHPAGGLPPLAIHDKGRVFDLYDYLTTNAVAGLVVLKDGRRVAEICQRGVTPDTLWHSCSLAKSIASTLVGVAIAEGAIGSIDDPVTAYVPLGGGYRAVTLRQVLRMCSGIRWNEDYVDPISDRRQLLEVQARWQPGGIIGFMTGLPAATPPGGAWAYNTGESYLVAAVVEAATGMRLTDYLSSRIWSRIGMAHDARWWCEAPGAMTISGSGMNAALSDYARFGQFVLDDGRIDGRSILPAGWRDEAGSPYQIDGRRIPYGYMWWVPELDDPILAGSFQAEGIYGQYIHINPAHGLVVVVASARAKPGYRRRLEIDDDAFFAAIARALS</sequence>
<dbReference type="AlphaFoldDB" id="I3TJC5"/>
<keyword evidence="3" id="KW-1185">Reference proteome</keyword>
<organism evidence="2 3">
    <name type="scientific">Tistrella mobilis (strain KA081020-065)</name>
    <dbReference type="NCBI Taxonomy" id="1110502"/>
    <lineage>
        <taxon>Bacteria</taxon>
        <taxon>Pseudomonadati</taxon>
        <taxon>Pseudomonadota</taxon>
        <taxon>Alphaproteobacteria</taxon>
        <taxon>Geminicoccales</taxon>
        <taxon>Geminicoccaceae</taxon>
        <taxon>Tistrella</taxon>
    </lineage>
</organism>
<dbReference type="EMBL" id="CP003236">
    <property type="protein sequence ID" value="AFK52863.1"/>
    <property type="molecule type" value="Genomic_DNA"/>
</dbReference>
<dbReference type="InterPro" id="IPR001466">
    <property type="entry name" value="Beta-lactam-related"/>
</dbReference>
<dbReference type="Proteomes" id="UP000005258">
    <property type="component" value="Chromosome"/>
</dbReference>
<dbReference type="eggNOG" id="COG1680">
    <property type="taxonomic scope" value="Bacteria"/>
</dbReference>
<dbReference type="HOGENOM" id="CLU_030169_0_0_5"/>
<proteinExistence type="predicted"/>
<evidence type="ECO:0000313" key="2">
    <source>
        <dbReference type="EMBL" id="AFK52863.1"/>
    </source>
</evidence>
<evidence type="ECO:0000313" key="3">
    <source>
        <dbReference type="Proteomes" id="UP000005258"/>
    </source>
</evidence>
<dbReference type="STRING" id="1110502.TMO_1024"/>
<dbReference type="SUPFAM" id="SSF56601">
    <property type="entry name" value="beta-lactamase/transpeptidase-like"/>
    <property type="match status" value="1"/>
</dbReference>
<evidence type="ECO:0000259" key="1">
    <source>
        <dbReference type="Pfam" id="PF00144"/>
    </source>
</evidence>
<keyword evidence="2" id="KW-0378">Hydrolase</keyword>
<feature type="domain" description="Beta-lactamase-related" evidence="1">
    <location>
        <begin position="93"/>
        <end position="372"/>
    </location>
</feature>
<dbReference type="PANTHER" id="PTHR43283">
    <property type="entry name" value="BETA-LACTAMASE-RELATED"/>
    <property type="match status" value="1"/>
</dbReference>
<gene>
    <name evidence="2" type="primary">nylB</name>
    <name evidence="2" type="ordered locus">TMO_1024</name>
</gene>
<protein>
    <submittedName>
        <fullName evidence="2">6-aminohexanoate-dimer hydrolase</fullName>
    </submittedName>
</protein>
<accession>I3TJC5</accession>
<dbReference type="InterPro" id="IPR050789">
    <property type="entry name" value="Diverse_Enzym_Activities"/>
</dbReference>